<reference evidence="2 3" key="2">
    <citation type="journal article" date="2021" name="J. Hered.">
        <title>Feather Gene Expression Elucidates the Developmental Basis of Plumage Iridescence in African Starlings.</title>
        <authorList>
            <person name="Rubenstein D.R."/>
            <person name="Corvelo A."/>
            <person name="MacManes M.D."/>
            <person name="Maia R."/>
            <person name="Narzisi G."/>
            <person name="Rousaki A."/>
            <person name="Vandenabeele P."/>
            <person name="Shawkey M.D."/>
            <person name="Solomon J."/>
        </authorList>
    </citation>
    <scope>NUCLEOTIDE SEQUENCE [LARGE SCALE GENOMIC DNA]</scope>
    <source>
        <strain evidence="2">SS15</strain>
    </source>
</reference>
<protein>
    <submittedName>
        <fullName evidence="1">Uncharacterized protein</fullName>
    </submittedName>
</protein>
<proteinExistence type="predicted"/>
<name>A0A835TZS5_9PASS</name>
<dbReference type="Proteomes" id="UP000618051">
    <property type="component" value="Unassembled WGS sequence"/>
</dbReference>
<evidence type="ECO:0000313" key="2">
    <source>
        <dbReference type="EMBL" id="KAI1232481.1"/>
    </source>
</evidence>
<gene>
    <name evidence="2" type="ORF">IHE44_0006946</name>
    <name evidence="1" type="ORF">IHE44_009427</name>
</gene>
<reference evidence="2" key="3">
    <citation type="submission" date="2022-01" db="EMBL/GenBank/DDBJ databases">
        <authorList>
            <person name="Rubenstein D.R."/>
        </authorList>
    </citation>
    <scope>NUCLEOTIDE SEQUENCE</scope>
    <source>
        <strain evidence="2">SS15</strain>
        <tissue evidence="2">Liver</tissue>
    </source>
</reference>
<dbReference type="AlphaFoldDB" id="A0A835TZS5"/>
<accession>A0A835TZS5</accession>
<evidence type="ECO:0000313" key="1">
    <source>
        <dbReference type="EMBL" id="KAG0122177.1"/>
    </source>
</evidence>
<organism evidence="1">
    <name type="scientific">Lamprotornis superbus</name>
    <dbReference type="NCBI Taxonomy" id="245042"/>
    <lineage>
        <taxon>Eukaryota</taxon>
        <taxon>Metazoa</taxon>
        <taxon>Chordata</taxon>
        <taxon>Craniata</taxon>
        <taxon>Vertebrata</taxon>
        <taxon>Euteleostomi</taxon>
        <taxon>Archelosauria</taxon>
        <taxon>Archosauria</taxon>
        <taxon>Dinosauria</taxon>
        <taxon>Saurischia</taxon>
        <taxon>Theropoda</taxon>
        <taxon>Coelurosauria</taxon>
        <taxon>Aves</taxon>
        <taxon>Neognathae</taxon>
        <taxon>Neoaves</taxon>
        <taxon>Telluraves</taxon>
        <taxon>Australaves</taxon>
        <taxon>Passeriformes</taxon>
        <taxon>Sturnidae</taxon>
        <taxon>Lamprotornis</taxon>
    </lineage>
</organism>
<sequence>MGTGPCAKPRSGLRLWRRRMRRRKMRKMPLGGAAAPGGFRRWRIL</sequence>
<reference evidence="1" key="1">
    <citation type="submission" date="2020-10" db="EMBL/GenBank/DDBJ databases">
        <title>Feather gene expression reveals the developmental basis of iridescence in African starlings.</title>
        <authorList>
            <person name="Rubenstein D.R."/>
        </authorList>
    </citation>
    <scope>NUCLEOTIDE SEQUENCE</scope>
    <source>
        <strain evidence="1">SS15</strain>
        <tissue evidence="1">Liver</tissue>
    </source>
</reference>
<keyword evidence="3" id="KW-1185">Reference proteome</keyword>
<dbReference type="EMBL" id="JADDUC020000022">
    <property type="protein sequence ID" value="KAI1232481.1"/>
    <property type="molecule type" value="Genomic_DNA"/>
</dbReference>
<dbReference type="EMBL" id="JADDUC010000038">
    <property type="protein sequence ID" value="KAG0122177.1"/>
    <property type="molecule type" value="Genomic_DNA"/>
</dbReference>
<comment type="caution">
    <text evidence="1">The sequence shown here is derived from an EMBL/GenBank/DDBJ whole genome shotgun (WGS) entry which is preliminary data.</text>
</comment>
<evidence type="ECO:0000313" key="3">
    <source>
        <dbReference type="Proteomes" id="UP000618051"/>
    </source>
</evidence>